<sequence length="512" mass="54491">MQSRRDFLRQSACASLGVTGLVNMLAHMRLMTAAMAQGSSPAGGYKALVCVFLNGGNDSNNMLLPIGDPASDELRSDYETARGVLALDRTNCHALNIPATTKAFKKHFGASIPAMGVHPEAQPLAELFNNGELAFVCNAGTLSYPIATREEYRNDLVPVPPQLFSHSDQQVQWQSSIPDKPFTSGWGGRIADLIHASYNTGSKVSMSVSLDGMNSFQIGTSGAVTQYAVTRSGALSLQGFGTNYASAYLDPTNPAAGYKTSDTGQRLKALERVMQLTHDNLLEEEYAKVYARARGAESVITAATTAAAATGVDFDAKFASADSRLGDQLKMVAQLIAGRSTLGNNRQIFFVQVGGYDTHQVHLNSHGNLMAELANALKAFRDTLADPAIAVFDDVTTFTASDFSRTFTPNGEDAATSGSDHAWGGHCITMGGSVNGGDLYGHFNPLKTGSNSGSFDSSSSRGRWIPDTSVDQYAAVFANWLGVGSSELETIFPNLPRFDDPLSSSNANLGFL</sequence>
<dbReference type="Pfam" id="PF07394">
    <property type="entry name" value="DUF1501"/>
    <property type="match status" value="1"/>
</dbReference>
<dbReference type="Proteomes" id="UP000557872">
    <property type="component" value="Unassembled WGS sequence"/>
</dbReference>
<organism evidence="1 2">
    <name type="scientific">Oceaniferula marina</name>
    <dbReference type="NCBI Taxonomy" id="2748318"/>
    <lineage>
        <taxon>Bacteria</taxon>
        <taxon>Pseudomonadati</taxon>
        <taxon>Verrucomicrobiota</taxon>
        <taxon>Verrucomicrobiia</taxon>
        <taxon>Verrucomicrobiales</taxon>
        <taxon>Verrucomicrobiaceae</taxon>
        <taxon>Oceaniferula</taxon>
    </lineage>
</organism>
<dbReference type="PANTHER" id="PTHR43737:SF1">
    <property type="entry name" value="DUF1501 DOMAIN-CONTAINING PROTEIN"/>
    <property type="match status" value="1"/>
</dbReference>
<reference evidence="1 2" key="1">
    <citation type="submission" date="2020-07" db="EMBL/GenBank/DDBJ databases">
        <title>Roseicoccus Jingziensis gen. nov., sp. nov., isolated from coastal seawater.</title>
        <authorList>
            <person name="Feng X."/>
        </authorList>
    </citation>
    <scope>NUCLEOTIDE SEQUENCE [LARGE SCALE GENOMIC DNA]</scope>
    <source>
        <strain evidence="1 2">N1E253</strain>
    </source>
</reference>
<dbReference type="PROSITE" id="PS51318">
    <property type="entry name" value="TAT"/>
    <property type="match status" value="1"/>
</dbReference>
<dbReference type="PANTHER" id="PTHR43737">
    <property type="entry name" value="BLL7424 PROTEIN"/>
    <property type="match status" value="1"/>
</dbReference>
<dbReference type="AlphaFoldDB" id="A0A851GP15"/>
<proteinExistence type="predicted"/>
<name>A0A851GP15_9BACT</name>
<dbReference type="InterPro" id="IPR006311">
    <property type="entry name" value="TAT_signal"/>
</dbReference>
<gene>
    <name evidence="1" type="ORF">HW115_18480</name>
</gene>
<dbReference type="InterPro" id="IPR010869">
    <property type="entry name" value="DUF1501"/>
</dbReference>
<protein>
    <submittedName>
        <fullName evidence="1">DUF1501 domain-containing protein</fullName>
    </submittedName>
</protein>
<evidence type="ECO:0000313" key="2">
    <source>
        <dbReference type="Proteomes" id="UP000557872"/>
    </source>
</evidence>
<dbReference type="EMBL" id="JACBAZ010000017">
    <property type="protein sequence ID" value="NWK57611.1"/>
    <property type="molecule type" value="Genomic_DNA"/>
</dbReference>
<comment type="caution">
    <text evidence="1">The sequence shown here is derived from an EMBL/GenBank/DDBJ whole genome shotgun (WGS) entry which is preliminary data.</text>
</comment>
<keyword evidence="2" id="KW-1185">Reference proteome</keyword>
<accession>A0A851GP15</accession>
<evidence type="ECO:0000313" key="1">
    <source>
        <dbReference type="EMBL" id="NWK57611.1"/>
    </source>
</evidence>